<dbReference type="Proteomes" id="UP000598775">
    <property type="component" value="Unassembled WGS sequence"/>
</dbReference>
<name>A0A917B2Z0_9MICO</name>
<accession>A0A917B2Z0</accession>
<feature type="region of interest" description="Disordered" evidence="1">
    <location>
        <begin position="1"/>
        <end position="20"/>
    </location>
</feature>
<evidence type="ECO:0000313" key="3">
    <source>
        <dbReference type="EMBL" id="GGF19904.1"/>
    </source>
</evidence>
<feature type="transmembrane region" description="Helical" evidence="2">
    <location>
        <begin position="196"/>
        <end position="219"/>
    </location>
</feature>
<dbReference type="AlphaFoldDB" id="A0A917B2Z0"/>
<evidence type="ECO:0000313" key="4">
    <source>
        <dbReference type="Proteomes" id="UP000598775"/>
    </source>
</evidence>
<organism evidence="3 4">
    <name type="scientific">Subtercola lobariae</name>
    <dbReference type="NCBI Taxonomy" id="1588641"/>
    <lineage>
        <taxon>Bacteria</taxon>
        <taxon>Bacillati</taxon>
        <taxon>Actinomycetota</taxon>
        <taxon>Actinomycetes</taxon>
        <taxon>Micrococcales</taxon>
        <taxon>Microbacteriaceae</taxon>
        <taxon>Subtercola</taxon>
    </lineage>
</organism>
<evidence type="ECO:0000256" key="1">
    <source>
        <dbReference type="SAM" id="MobiDB-lite"/>
    </source>
</evidence>
<evidence type="ECO:0000256" key="2">
    <source>
        <dbReference type="SAM" id="Phobius"/>
    </source>
</evidence>
<keyword evidence="2" id="KW-0472">Membrane</keyword>
<keyword evidence="2" id="KW-0812">Transmembrane</keyword>
<feature type="transmembrane region" description="Helical" evidence="2">
    <location>
        <begin position="161"/>
        <end position="184"/>
    </location>
</feature>
<feature type="transmembrane region" description="Helical" evidence="2">
    <location>
        <begin position="127"/>
        <end position="149"/>
    </location>
</feature>
<dbReference type="EMBL" id="BMGP01000002">
    <property type="protein sequence ID" value="GGF19904.1"/>
    <property type="molecule type" value="Genomic_DNA"/>
</dbReference>
<dbReference type="InterPro" id="IPR010539">
    <property type="entry name" value="BaxI_1-like"/>
</dbReference>
<keyword evidence="4" id="KW-1185">Reference proteome</keyword>
<protein>
    <recommendedName>
        <fullName evidence="5">Bax inhibitor-1/YccA family protein</fullName>
    </recommendedName>
</protein>
<dbReference type="RefSeq" id="WP_188675238.1">
    <property type="nucleotide sequence ID" value="NZ_BMGP01000002.1"/>
</dbReference>
<reference evidence="3 4" key="1">
    <citation type="journal article" date="2014" name="Int. J. Syst. Evol. Microbiol.">
        <title>Complete genome sequence of Corynebacterium casei LMG S-19264T (=DSM 44701T), isolated from a smear-ripened cheese.</title>
        <authorList>
            <consortium name="US DOE Joint Genome Institute (JGI-PGF)"/>
            <person name="Walter F."/>
            <person name="Albersmeier A."/>
            <person name="Kalinowski J."/>
            <person name="Ruckert C."/>
        </authorList>
    </citation>
    <scope>NUCLEOTIDE SEQUENCE [LARGE SCALE GENOMIC DNA]</scope>
    <source>
        <strain evidence="3 4">CGMCC 1.12976</strain>
    </source>
</reference>
<keyword evidence="2" id="KW-1133">Transmembrane helix</keyword>
<comment type="caution">
    <text evidence="3">The sequence shown here is derived from an EMBL/GenBank/DDBJ whole genome shotgun (WGS) entry which is preliminary data.</text>
</comment>
<gene>
    <name evidence="3" type="ORF">GCM10011399_11910</name>
</gene>
<sequence length="264" mass="28029">MAIENPAFSRNPAFSGKAPTTPVAPISADGLQQMYDAPAATPSQTGRISYDDVIVKTALNFVVLVAFAAVGWNIPALALPAALLGFGLAMINIFKKQPSPPLILLYSALEGLFIGAISGVFEARYPGVVVQAVIATICVFAVTLVLFAFGKVRASKRATKIFLIAMVGYIVFSLVNVVLMLTGLNSNAFGLSSATIFGIPLGLILGVFVTILAAYSLVLDFDQIQRAVKAGAPRNQSWSAAFGLVVTVVWLYLELLRMFAIVRN</sequence>
<dbReference type="Pfam" id="PF12811">
    <property type="entry name" value="BaxI_1"/>
    <property type="match status" value="1"/>
</dbReference>
<feature type="transmembrane region" description="Helical" evidence="2">
    <location>
        <begin position="53"/>
        <end position="70"/>
    </location>
</feature>
<dbReference type="PANTHER" id="PTHR41282">
    <property type="entry name" value="CONSERVED TRANSMEMBRANE PROTEIN-RELATED"/>
    <property type="match status" value="1"/>
</dbReference>
<dbReference type="PANTHER" id="PTHR41282:SF1">
    <property type="entry name" value="CONSERVED TRANSMEMBRANE PROTEIN-RELATED"/>
    <property type="match status" value="1"/>
</dbReference>
<evidence type="ECO:0008006" key="5">
    <source>
        <dbReference type="Google" id="ProtNLM"/>
    </source>
</evidence>
<proteinExistence type="predicted"/>
<feature type="transmembrane region" description="Helical" evidence="2">
    <location>
        <begin position="240"/>
        <end position="262"/>
    </location>
</feature>
<feature type="transmembrane region" description="Helical" evidence="2">
    <location>
        <begin position="76"/>
        <end position="94"/>
    </location>
</feature>
<feature type="transmembrane region" description="Helical" evidence="2">
    <location>
        <begin position="101"/>
        <end position="121"/>
    </location>
</feature>